<proteinExistence type="predicted"/>
<evidence type="ECO:0000313" key="3">
    <source>
        <dbReference type="Proteomes" id="UP001371456"/>
    </source>
</evidence>
<keyword evidence="3" id="KW-1185">Reference proteome</keyword>
<evidence type="ECO:0000256" key="1">
    <source>
        <dbReference type="SAM" id="MobiDB-lite"/>
    </source>
</evidence>
<organism evidence="2 3">
    <name type="scientific">Solanum bulbocastanum</name>
    <name type="common">Wild potato</name>
    <dbReference type="NCBI Taxonomy" id="147425"/>
    <lineage>
        <taxon>Eukaryota</taxon>
        <taxon>Viridiplantae</taxon>
        <taxon>Streptophyta</taxon>
        <taxon>Embryophyta</taxon>
        <taxon>Tracheophyta</taxon>
        <taxon>Spermatophyta</taxon>
        <taxon>Magnoliopsida</taxon>
        <taxon>eudicotyledons</taxon>
        <taxon>Gunneridae</taxon>
        <taxon>Pentapetalae</taxon>
        <taxon>asterids</taxon>
        <taxon>lamiids</taxon>
        <taxon>Solanales</taxon>
        <taxon>Solanaceae</taxon>
        <taxon>Solanoideae</taxon>
        <taxon>Solaneae</taxon>
        <taxon>Solanum</taxon>
    </lineage>
</organism>
<protein>
    <submittedName>
        <fullName evidence="2">Uncharacterized protein</fullName>
    </submittedName>
</protein>
<comment type="caution">
    <text evidence="2">The sequence shown here is derived from an EMBL/GenBank/DDBJ whole genome shotgun (WGS) entry which is preliminary data.</text>
</comment>
<gene>
    <name evidence="2" type="ORF">RDI58_024641</name>
</gene>
<reference evidence="2 3" key="1">
    <citation type="submission" date="2024-02" db="EMBL/GenBank/DDBJ databases">
        <title>de novo genome assembly of Solanum bulbocastanum strain 11H21.</title>
        <authorList>
            <person name="Hosaka A.J."/>
        </authorList>
    </citation>
    <scope>NUCLEOTIDE SEQUENCE [LARGE SCALE GENOMIC DNA]</scope>
    <source>
        <tissue evidence="2">Young leaves</tissue>
    </source>
</reference>
<feature type="region of interest" description="Disordered" evidence="1">
    <location>
        <begin position="36"/>
        <end position="63"/>
    </location>
</feature>
<dbReference type="EMBL" id="JBANQN010000010">
    <property type="protein sequence ID" value="KAK6777923.1"/>
    <property type="molecule type" value="Genomic_DNA"/>
</dbReference>
<dbReference type="AlphaFoldDB" id="A0AAN8T5B3"/>
<sequence>MTATKVQPTLPPKPPDDYDNHVEIDLKLDVTAQSKHTHVSKEALNTPAAKAKPPKCQQSLWLL</sequence>
<evidence type="ECO:0000313" key="2">
    <source>
        <dbReference type="EMBL" id="KAK6777923.1"/>
    </source>
</evidence>
<name>A0AAN8T5B3_SOLBU</name>
<accession>A0AAN8T5B3</accession>
<dbReference type="Proteomes" id="UP001371456">
    <property type="component" value="Unassembled WGS sequence"/>
</dbReference>